<feature type="domain" description="AAA+ ATPase" evidence="3">
    <location>
        <begin position="1760"/>
        <end position="1880"/>
    </location>
</feature>
<feature type="region of interest" description="Disordered" evidence="2">
    <location>
        <begin position="3880"/>
        <end position="3905"/>
    </location>
</feature>
<dbReference type="Gene3D" id="3.40.50.300">
    <property type="entry name" value="P-loop containing nucleotide triphosphate hydrolases"/>
    <property type="match status" value="2"/>
</dbReference>
<organism evidence="4 5">
    <name type="scientific">Rhizophagus clarus</name>
    <dbReference type="NCBI Taxonomy" id="94130"/>
    <lineage>
        <taxon>Eukaryota</taxon>
        <taxon>Fungi</taxon>
        <taxon>Fungi incertae sedis</taxon>
        <taxon>Mucoromycota</taxon>
        <taxon>Glomeromycotina</taxon>
        <taxon>Glomeromycetes</taxon>
        <taxon>Glomerales</taxon>
        <taxon>Glomeraceae</taxon>
        <taxon>Rhizophagus</taxon>
    </lineage>
</organism>
<dbReference type="Proteomes" id="UP000247702">
    <property type="component" value="Unassembled WGS sequence"/>
</dbReference>
<dbReference type="STRING" id="94130.A0A2Z6RW49"/>
<evidence type="ECO:0000313" key="5">
    <source>
        <dbReference type="Proteomes" id="UP000247702"/>
    </source>
</evidence>
<evidence type="ECO:0000313" key="4">
    <source>
        <dbReference type="EMBL" id="GBC07206.1"/>
    </source>
</evidence>
<dbReference type="InterPro" id="IPR003593">
    <property type="entry name" value="AAA+_ATPase"/>
</dbReference>
<evidence type="ECO:0000256" key="1">
    <source>
        <dbReference type="SAM" id="Coils"/>
    </source>
</evidence>
<evidence type="ECO:0000259" key="3">
    <source>
        <dbReference type="SMART" id="SM00382"/>
    </source>
</evidence>
<accession>A0A2Z6RW49</accession>
<feature type="domain" description="AAA+ ATPase" evidence="3">
    <location>
        <begin position="2076"/>
        <end position="2213"/>
    </location>
</feature>
<dbReference type="InterPro" id="IPR027417">
    <property type="entry name" value="P-loop_NTPase"/>
</dbReference>
<keyword evidence="1" id="KW-0175">Coiled coil</keyword>
<dbReference type="GO" id="GO:0016887">
    <property type="term" value="F:ATP hydrolysis activity"/>
    <property type="evidence" value="ECO:0007669"/>
    <property type="project" value="InterPro"/>
</dbReference>
<feature type="coiled-coil region" evidence="1">
    <location>
        <begin position="730"/>
        <end position="757"/>
    </location>
</feature>
<comment type="caution">
    <text evidence="4">The sequence shown here is derived from an EMBL/GenBank/DDBJ whole genome shotgun (WGS) entry which is preliminary data.</text>
</comment>
<sequence length="3905" mass="460836">MDNNSITFHVHLPTNIEKLGNPIIIIDGKELGDWIKPIIKLNRPYINHPTYWSSEPIDFSKIPILKRLKIIYTYVVNIPSALLFLEETKTIGEGSVDGKRRTLSNERNIFDIWINGNNPDLAKYQIDNNNILDYVFVDLIYDKIRNHNLKESVLEYKKLLSLYKDLTIKFSDLDYITRESSAENSFRGQRIFLCLLLGYHISRERNSLQFKLPTNFKSDLLLKSFINYKKNILPDDDHNFIFLALICLIQHNASQTKLDWLVIFTIIKEFDPDYNFLKNLKNIKYDEKYSEKFKSHINDIELFENKLKVIQWMLQLCRNMESIFQVWNILLVRNKQITQCFIIRIQEIISNGDTNTLLEHYSKIPIEFHDRVSYIFRSRILILLSNPDRSWEVSNIASLVEIFMNDNLKWNDDDILTSLELISKSHNLVLLQSFPKILNDWFNKGFSDKSIPTICRNWMKLFFLKLGIKKAPTDDSRHVITIFQILNCVYPFFDQRIDIWNDLSTIAIDMMKEYPDYCILGATKSMIELSERDIKRLFIEISKERLNKTVKQVNDQLMKMIMIICGYKIEDEEFDDFPLNVPNAMCENILCYIILILQNQSTVFNNPTEEYLSILKHSKFWYTILNAIGSVEKFSQNSYLQHIRMSIYELNNLLLEKTINLQLLKQILEYSDDYLSNHFTVLKTTNIITQDEFVVIRLLYDDHSNRLDQLNKFYQEFCTSPKVTDVNIYIQDLRQRIKNLDKIKLNQLQNLQNLESNQTVVLDYWKSHYKILSSAERCYNFIQFQTFRNVFEVYFQNDNSATKVEYIASNLMPFVFDHYISMCKKFKNLEKIKSSDALLFWKNVKNFDDEFNLNKELGPYKNFKLLRILENLLKLPQMIERLENLEKIEKILQLPQMGNNDSLSKFIRKLKDYTLLLEVNHLVDHFEKKYIKIDENCWNLIKEISNSKKFLDFLKTISDHDIKNLINNINDDDSILIQEDIIFYLIQIKQILCPFLNKKMKNIFEFLEELSIIINKDPSLVNKFMLCNNNDELPNTISNIEEINMRKMMNIVSNGIFIFLRDEKIQQCSVILKLLTNDTHDLNYILKLAKKSKVTNNFNDLIDIIQKIINVATKLIQNGHFDYRKFEKRIKGLEDMKEFLIFLIGDLEKWNNLVNQAQKNCYYLTLFSANQILEFYDYFTSEKLDKENEERCKALIKFVNSNAQLPSHKKIKRISRVSNDYFEILCEIGYRLENIFKNLPKQWQIIQQEVIPDDIVKDNRLFITAYNDKLLVPNIIMSLYVNSGYYPEPWQLLLCTSSTTIEEIGNFIKRCSFASDNGYSNNLFCIANLESLDFDSQYNLVNYIKELEYRNDNYQLVLLCYRESEKSQYILDQNSLDIDILEISGLNNEIMQGIYRELCPNVLCVSSDLSGQGKTEWIKEISYSKQKIPRSFLISDRMNFKYLVNKLKGYNLKDIESLHINILSTDYPEDVNLFLFELLTFKIVSYKDLIVSISETYIYIEIASSVKQKLLDRLPILRFLPFKHLSWNIENLRISQEIMNPIHIVCHYLNLYDHGEIDKKEILLNTLNPLPVEKCRNLIMRYFFKDNNNISSFRNIEIFINVLADQLFRFSSSGYFTIDNLKSNESNAGETSNIRSIIVKSLIKVSRDFATKFKVMNEDKSDTISQLDNVDHNIMFFNSRELNSFTILYQDKSKIPKNIKSLLKNQVISGMMDDYNTMFSDEFLTKLEGITCKSSTQKPEYILTSDNLIKMALILLRVNANVPVVICGEAGCGKTSLIAQLALMIKVQYQFLNLYDGIEEETIIKFISDALKKSEKEEVWLLFDEINTCNCLGLLTDLISNRMFQGKPINSNVQLFATCNPYRPLVQNEDDRVTNIKKYKERGNLIYQVNPLPEQISDYIWNYDVLLPKDEYRYIQIMVKNELNGLAQPVLVELINASQKFIRKVEKPYSVSLRDVKRSITLVKFFYNSLNNRPTYKKGQKYPLDENLALINRSYVLALSVCYHSRLCEPDLRKQYRYEIGQIFQTHKSYVGEKVFTKIIREEQEDYINRMQVPNNIVKNEALLENILVMTVCILTKIPIFVVGETGSSKSLALHLISSNLHGSESSDDYFKSLPKVHIVPYLCSSSATTDEISKIFEKANKYQETSSDVINVVLLDDVGLAESNSSDPLKLLHTLLEPNHPAAEPTISFVGLSNWRLNIVKSSRALLVQRPQFDLDDLVDITEHFLNTNVIEPSKISIIETLSKSYLDYKQHCQASPNFYGLRDYYSLIKRISSTEFTLENVQMELARNFGGLENNVKLWEKYFKEVIQIFNGDKSWSYKPLELIKSNLDDLDSRHLMIISKSEATVSLLVDQLQKRKMKPLVIIGSQFPDDRKDYHHDILKKITVSKFRRQECVETGDPLILTDLEAVYANLYDLWDKNYIEANDKNLSRVRLGARSNLVFYVPPKFKCIVVMDEKNLCSSEPSLLNRFEKQAISFDDVLDQKQKSLIQKLKDWLERMYTCGSDPTIQLHDKFSLFFGFDKEESLQALVLDNTKDNRYNTDHDKILTKCKESLISVLSSDGVLRIERSALDRDEISAIKEIYFHQQYHDNLCDYFEHLFSTKNSSDYFEHLFSAKNSTEGDLIIVNTFSDFKTDIISCLGELTSCKVYKLSNFMTESQLTDRVEDFFLNSDDRILFIQCEDTITNSRYIKLTKHIIEKFNKNIIKVVCIINHIRRDCEQNLISNFIPGWKQITIESLEQLDIPLNKLYDKSLYDLLNSKIFRKLIVSSMPFEKFLKDKLEWCFSCIKYPTSNENYISVIGKEILRNENFGQYIKTKTFNWVSKNCNDWKYEVARNREYINQFTCFSLALQNYVMIIVKQIIAKILYSVEKLSATKTYFNLENCTNHEMKTELLELWKQCFLDDTVININNLPEPKPYRYEISSMINDLEFPFSYYFFNQINFYKIYYEEELDILRRDLDNINKETGELYMELIDGHIEDFKNNLLSVKASFKTLQKYPELYHNDFVRILSHNNNKLINKKEFDFIIENISEDKVNSNPFILHIYWWKHSESILIQLQLIETFPTIFEKAQEDFILYGRLEEHLFNEAINLVLQKICNNEEYEEEIDTVLSLADKISDTKKLTRLPLLQICNDLLKIKSIPLEKIKEIIYLGKSTRKQEFITSEIIELVFNNLDYNNDSNMTIIRSFIMKSLEIIPLESKVRLTLYKNLFTIKPFKLIKEIIEKILIIENQMKEGIFFTLIKNPKQTLRQSIRLNAINEFFEIKNFDKNMIEICCEIIQEIFHDFKLEKLIPCFKNSIEIYKKDIIFQRMISIAFLKEFAFKLWDYCKKEENILPNSLINDINNCLKIKQPIIRDLKYCLLIQKSQVSMSVDQTRVLRKVFPWIEDNINEELINIPRYYKPNRKVNFEDFRSFYYNEFMFNIDKYPFLSIYINHCEKLKLIKNLQPIIRFVMILNSKLEYNLTRKLAHTMTFREFIEKESSDDSVNLKSLFHNFETSWNIIINHIVDSKEFSRDKPLMNIERPVIFGLIEQKNPGIYLYTILEFLIRLQNEFLNNVLAIPNLFKPDLIKSIKVTQAQDLNFINFETDEKIISRHRQRNFELEGETKFFFDLQRIEMTLIKELIPNKVRFEKFEESQFYMKNFPFKYELFYKSPRILFDVKKLLLQEPITEKMTVVLTMFQPILSLNPDNSVNSVDIPELLSLFEIILSFIKELSISHGDTLIVDFVNQWLKLVRLDTSKYKIFSEFSLKHIVELYELIEEQNSDSIIHKIDDKFKVTLTQQMKKSINNFIDYNEQDEDFIPAVAFLLALKRFIYRFLSIETKIENINLNFYFLDFTLNLWPDYIKKELVENLFPNCLYVSHAYNCYTFIVNEIEKSKKVKKSPPTPESASSLIGNRKINVKKFK</sequence>
<dbReference type="EMBL" id="BEXD01004127">
    <property type="protein sequence ID" value="GBC07206.1"/>
    <property type="molecule type" value="Genomic_DNA"/>
</dbReference>
<evidence type="ECO:0000256" key="2">
    <source>
        <dbReference type="SAM" id="MobiDB-lite"/>
    </source>
</evidence>
<dbReference type="InterPro" id="IPR031248">
    <property type="entry name" value="RNF213"/>
</dbReference>
<protein>
    <recommendedName>
        <fullName evidence="3">AAA+ ATPase domain-containing protein</fullName>
    </recommendedName>
</protein>
<dbReference type="SMART" id="SM00382">
    <property type="entry name" value="AAA"/>
    <property type="match status" value="2"/>
</dbReference>
<dbReference type="PANTHER" id="PTHR22605">
    <property type="entry name" value="RZ-TYPE DOMAIN-CONTAINING PROTEIN"/>
    <property type="match status" value="1"/>
</dbReference>
<dbReference type="PANTHER" id="PTHR22605:SF1">
    <property type="entry name" value="RZ-TYPE DOMAIN-CONTAINING PROTEIN"/>
    <property type="match status" value="1"/>
</dbReference>
<keyword evidence="5" id="KW-1185">Reference proteome</keyword>
<reference evidence="4 5" key="1">
    <citation type="submission" date="2017-11" db="EMBL/GenBank/DDBJ databases">
        <title>The genome of Rhizophagus clarus HR1 reveals common genetic basis of auxotrophy among arbuscular mycorrhizal fungi.</title>
        <authorList>
            <person name="Kobayashi Y."/>
        </authorList>
    </citation>
    <scope>NUCLEOTIDE SEQUENCE [LARGE SCALE GENOMIC DNA]</scope>
    <source>
        <strain evidence="4 5">HR1</strain>
    </source>
</reference>
<gene>
    <name evidence="4" type="ORF">RclHR1_07300008</name>
</gene>
<dbReference type="GO" id="GO:0004842">
    <property type="term" value="F:ubiquitin-protein transferase activity"/>
    <property type="evidence" value="ECO:0007669"/>
    <property type="project" value="InterPro"/>
</dbReference>
<proteinExistence type="predicted"/>
<dbReference type="SUPFAM" id="SSF52540">
    <property type="entry name" value="P-loop containing nucleoside triphosphate hydrolases"/>
    <property type="match status" value="2"/>
</dbReference>
<name>A0A2Z6RW49_9GLOM</name>